<dbReference type="Proteomes" id="UP001205748">
    <property type="component" value="Unassembled WGS sequence"/>
</dbReference>
<comment type="caution">
    <text evidence="3">The sequence shown here is derived from an EMBL/GenBank/DDBJ whole genome shotgun (WGS) entry which is preliminary data.</text>
</comment>
<dbReference type="Pfam" id="PF00575">
    <property type="entry name" value="S1"/>
    <property type="match status" value="1"/>
</dbReference>
<feature type="domain" description="S1 motif" evidence="2">
    <location>
        <begin position="147"/>
        <end position="208"/>
    </location>
</feature>
<reference evidence="3" key="1">
    <citation type="submission" date="2022-07" db="EMBL/GenBank/DDBJ databases">
        <title>Enhanced cultured diversity of the mouse gut microbiota enables custom-made synthetic communities.</title>
        <authorList>
            <person name="Afrizal A."/>
        </authorList>
    </citation>
    <scope>NUCLEOTIDE SEQUENCE</scope>
    <source>
        <strain evidence="3">DSM 28593</strain>
    </source>
</reference>
<gene>
    <name evidence="3" type="ORF">NSA47_00255</name>
</gene>
<dbReference type="PANTHER" id="PTHR37296:SF1">
    <property type="entry name" value="CONSERVED VIRULENCE FACTOR B"/>
    <property type="match status" value="1"/>
</dbReference>
<dbReference type="RefSeq" id="WP_257528828.1">
    <property type="nucleotide sequence ID" value="NZ_JANKAS010000001.1"/>
</dbReference>
<name>A0AAE3KYG5_9FIRM</name>
<dbReference type="InterPro" id="IPR039566">
    <property type="entry name" value="CvfB_S1_st"/>
</dbReference>
<dbReference type="Gene3D" id="1.10.10.10">
    <property type="entry name" value="Winged helix-like DNA-binding domain superfamily/Winged helix DNA-binding domain"/>
    <property type="match status" value="1"/>
</dbReference>
<dbReference type="SMART" id="SM00316">
    <property type="entry name" value="S1"/>
    <property type="match status" value="2"/>
</dbReference>
<comment type="similarity">
    <text evidence="1">Belongs to the CvfB family.</text>
</comment>
<dbReference type="GO" id="GO:0003676">
    <property type="term" value="F:nucleic acid binding"/>
    <property type="evidence" value="ECO:0007669"/>
    <property type="project" value="InterPro"/>
</dbReference>
<dbReference type="InterPro" id="IPR036388">
    <property type="entry name" value="WH-like_DNA-bd_sf"/>
</dbReference>
<dbReference type="PIRSF" id="PIRSF012524">
    <property type="entry name" value="YitL_S1"/>
    <property type="match status" value="1"/>
</dbReference>
<evidence type="ECO:0000256" key="1">
    <source>
        <dbReference type="PIRNR" id="PIRNR012524"/>
    </source>
</evidence>
<dbReference type="EMBL" id="JANKAS010000001">
    <property type="protein sequence ID" value="MCR1897420.1"/>
    <property type="molecule type" value="Genomic_DNA"/>
</dbReference>
<sequence length="281" mass="32130">MIKLGEIQKLEIIRKTSIGVYLNEGEGNHEEDVLLPNKQVPPDTEIGEEVEVFIYRDSQDRKIATTQRPKLILGEIGFLQVTQVTKIGAFLDWNLEKDLFLPFREQTTRVKEGREYLVGVYIDKSDRLCATMDIHKLLSSESPYKEGDRVKGIIYSSNDELGLFVAVEAKYHGLIPKKELYGKYKIGDQIEGRITRVREDGKLDLSVREKSYRQMDKDAEIVLEKLIQNQGTLFLNDKSSPSKIKEELSMSKSAFKTAIGRLLKQGTIKFIENGIELTEKE</sequence>
<evidence type="ECO:0000313" key="3">
    <source>
        <dbReference type="EMBL" id="MCR1897420.1"/>
    </source>
</evidence>
<dbReference type="PANTHER" id="PTHR37296">
    <property type="entry name" value="CONSERVED VIRULENCE FACTOR B"/>
    <property type="match status" value="1"/>
</dbReference>
<evidence type="ECO:0000313" key="4">
    <source>
        <dbReference type="Proteomes" id="UP001205748"/>
    </source>
</evidence>
<dbReference type="PROSITE" id="PS50126">
    <property type="entry name" value="S1"/>
    <property type="match status" value="1"/>
</dbReference>
<keyword evidence="4" id="KW-1185">Reference proteome</keyword>
<dbReference type="Pfam" id="PF17783">
    <property type="entry name" value="WHD_CvfB"/>
    <property type="match status" value="1"/>
</dbReference>
<evidence type="ECO:0000259" key="2">
    <source>
        <dbReference type="PROSITE" id="PS50126"/>
    </source>
</evidence>
<organism evidence="3 4">
    <name type="scientific">Irregularibacter muris</name>
    <dbReference type="NCBI Taxonomy" id="1796619"/>
    <lineage>
        <taxon>Bacteria</taxon>
        <taxon>Bacillati</taxon>
        <taxon>Bacillota</taxon>
        <taxon>Clostridia</taxon>
        <taxon>Eubacteriales</taxon>
        <taxon>Eubacteriaceae</taxon>
        <taxon>Irregularibacter</taxon>
    </lineage>
</organism>
<dbReference type="InterPro" id="IPR014464">
    <property type="entry name" value="CvfB_fam"/>
</dbReference>
<dbReference type="Gene3D" id="2.40.50.140">
    <property type="entry name" value="Nucleic acid-binding proteins"/>
    <property type="match status" value="2"/>
</dbReference>
<protein>
    <submittedName>
        <fullName evidence="3">S1-like domain-containing RNA-binding protein</fullName>
    </submittedName>
</protein>
<dbReference type="InterPro" id="IPR040764">
    <property type="entry name" value="CvfB_WH"/>
</dbReference>
<accession>A0AAE3KYG5</accession>
<dbReference type="AlphaFoldDB" id="A0AAE3KYG5"/>
<dbReference type="SUPFAM" id="SSF50249">
    <property type="entry name" value="Nucleic acid-binding proteins"/>
    <property type="match status" value="1"/>
</dbReference>
<dbReference type="InterPro" id="IPR003029">
    <property type="entry name" value="S1_domain"/>
</dbReference>
<dbReference type="Pfam" id="PF13509">
    <property type="entry name" value="S1_2"/>
    <property type="match status" value="2"/>
</dbReference>
<dbReference type="InterPro" id="IPR012340">
    <property type="entry name" value="NA-bd_OB-fold"/>
</dbReference>
<proteinExistence type="inferred from homology"/>